<dbReference type="GO" id="GO:0005737">
    <property type="term" value="C:cytoplasm"/>
    <property type="evidence" value="ECO:0007669"/>
    <property type="project" value="UniProtKB-SubCell"/>
</dbReference>
<keyword evidence="2 3" id="KW-0520">NAD</keyword>
<dbReference type="GO" id="GO:0017136">
    <property type="term" value="F:histone deacetylase activity, NAD-dependent"/>
    <property type="evidence" value="ECO:0007669"/>
    <property type="project" value="TreeGrafter"/>
</dbReference>
<dbReference type="GO" id="GO:0036054">
    <property type="term" value="F:protein-malonyllysine demalonylase activity"/>
    <property type="evidence" value="ECO:0007669"/>
    <property type="project" value="InterPro"/>
</dbReference>
<dbReference type="CDD" id="cd01412">
    <property type="entry name" value="SIRT5_Af1_CobB"/>
    <property type="match status" value="1"/>
</dbReference>
<dbReference type="GO" id="GO:0070403">
    <property type="term" value="F:NAD+ binding"/>
    <property type="evidence" value="ECO:0007669"/>
    <property type="project" value="UniProtKB-UniRule"/>
</dbReference>
<gene>
    <name evidence="3" type="primary">cobB</name>
    <name evidence="6" type="ORF">CSA56_07265</name>
</gene>
<keyword evidence="3" id="KW-0963">Cytoplasm</keyword>
<evidence type="ECO:0000256" key="1">
    <source>
        <dbReference type="ARBA" id="ARBA00022679"/>
    </source>
</evidence>
<dbReference type="Proteomes" id="UP000230821">
    <property type="component" value="Unassembled WGS sequence"/>
</dbReference>
<dbReference type="PANTHER" id="PTHR11085:SF4">
    <property type="entry name" value="NAD-DEPENDENT PROTEIN DEACYLASE"/>
    <property type="match status" value="1"/>
</dbReference>
<feature type="binding site" evidence="3 4">
    <location>
        <position position="153"/>
    </location>
    <ligand>
        <name>Zn(2+)</name>
        <dbReference type="ChEBI" id="CHEBI:29105"/>
    </ligand>
</feature>
<feature type="binding site" evidence="3">
    <location>
        <position position="69"/>
    </location>
    <ligand>
        <name>substrate</name>
    </ligand>
</feature>
<dbReference type="InterPro" id="IPR026590">
    <property type="entry name" value="Ssirtuin_cat_dom"/>
</dbReference>
<feature type="binding site" evidence="3 4">
    <location>
        <position position="132"/>
    </location>
    <ligand>
        <name>Zn(2+)</name>
        <dbReference type="ChEBI" id="CHEBI:29105"/>
    </ligand>
</feature>
<name>A0A2G6KFY8_9BACT</name>
<dbReference type="Gene3D" id="3.40.50.1220">
    <property type="entry name" value="TPP-binding domain"/>
    <property type="match status" value="1"/>
</dbReference>
<feature type="binding site" evidence="3">
    <location>
        <begin position="216"/>
        <end position="218"/>
    </location>
    <ligand>
        <name>NAD(+)</name>
        <dbReference type="ChEBI" id="CHEBI:57540"/>
    </ligand>
</feature>
<evidence type="ECO:0000259" key="5">
    <source>
        <dbReference type="PROSITE" id="PS50305"/>
    </source>
</evidence>
<feature type="domain" description="Deacetylase sirtuin-type" evidence="5">
    <location>
        <begin position="1"/>
        <end position="248"/>
    </location>
</feature>
<keyword evidence="3 4" id="KW-0862">Zinc</keyword>
<keyword evidence="3 4" id="KW-0479">Metal-binding</keyword>
<comment type="catalytic activity">
    <reaction evidence="3">
        <text>N(6)-acetyl-L-lysyl-[protein] + NAD(+) + H2O = 2''-O-acetyl-ADP-D-ribose + nicotinamide + L-lysyl-[protein]</text>
        <dbReference type="Rhea" id="RHEA:43636"/>
        <dbReference type="Rhea" id="RHEA-COMP:9752"/>
        <dbReference type="Rhea" id="RHEA-COMP:10731"/>
        <dbReference type="ChEBI" id="CHEBI:15377"/>
        <dbReference type="ChEBI" id="CHEBI:17154"/>
        <dbReference type="ChEBI" id="CHEBI:29969"/>
        <dbReference type="ChEBI" id="CHEBI:57540"/>
        <dbReference type="ChEBI" id="CHEBI:61930"/>
        <dbReference type="ChEBI" id="CHEBI:83767"/>
        <dbReference type="EC" id="2.3.1.286"/>
    </reaction>
</comment>
<comment type="similarity">
    <text evidence="3">Belongs to the sirtuin family. Class III subfamily.</text>
</comment>
<comment type="catalytic activity">
    <reaction evidence="3">
        <text>N(6)-succinyl-L-lysyl-[protein] + NAD(+) + H2O = 2''-O-succinyl-ADP-D-ribose + nicotinamide + L-lysyl-[protein]</text>
        <dbReference type="Rhea" id="RHEA:47668"/>
        <dbReference type="Rhea" id="RHEA-COMP:9752"/>
        <dbReference type="Rhea" id="RHEA-COMP:11877"/>
        <dbReference type="ChEBI" id="CHEBI:15377"/>
        <dbReference type="ChEBI" id="CHEBI:17154"/>
        <dbReference type="ChEBI" id="CHEBI:29969"/>
        <dbReference type="ChEBI" id="CHEBI:57540"/>
        <dbReference type="ChEBI" id="CHEBI:87830"/>
        <dbReference type="ChEBI" id="CHEBI:87832"/>
    </reaction>
</comment>
<dbReference type="InterPro" id="IPR029035">
    <property type="entry name" value="DHS-like_NAD/FAD-binding_dom"/>
</dbReference>
<comment type="caution">
    <text evidence="6">The sequence shown here is derived from an EMBL/GenBank/DDBJ whole genome shotgun (WGS) entry which is preliminary data.</text>
</comment>
<dbReference type="SUPFAM" id="SSF52467">
    <property type="entry name" value="DHS-like NAD/FAD-binding domain"/>
    <property type="match status" value="1"/>
</dbReference>
<comment type="function">
    <text evidence="3">NAD-dependent lysine deacetylase and desuccinylase that specifically removes acetyl and succinyl groups on target proteins. Modulates the activities of several proteins which are inactive in their acylated form.</text>
</comment>
<evidence type="ECO:0000313" key="7">
    <source>
        <dbReference type="Proteomes" id="UP000230821"/>
    </source>
</evidence>
<dbReference type="InterPro" id="IPR003000">
    <property type="entry name" value="Sirtuin"/>
</dbReference>
<comment type="cofactor">
    <cofactor evidence="3">
        <name>Zn(2+)</name>
        <dbReference type="ChEBI" id="CHEBI:29105"/>
    </cofactor>
    <text evidence="3">Binds 1 zinc ion per subunit.</text>
</comment>
<dbReference type="InterPro" id="IPR026591">
    <property type="entry name" value="Sirtuin_cat_small_dom_sf"/>
</dbReference>
<comment type="domain">
    <text evidence="3">2 residues (Tyr-69 and Arg-72) present in a large hydrophobic pocket are probably involved in substrate specificity. They are important for desuccinylation activity, but dispensable for deacetylation activity.</text>
</comment>
<accession>A0A2G6KFY8</accession>
<feature type="binding site" evidence="3">
    <location>
        <begin position="103"/>
        <end position="106"/>
    </location>
    <ligand>
        <name>NAD(+)</name>
        <dbReference type="ChEBI" id="CHEBI:57540"/>
    </ligand>
</feature>
<dbReference type="EMBL" id="PDSK01000082">
    <property type="protein sequence ID" value="PIE34583.1"/>
    <property type="molecule type" value="Genomic_DNA"/>
</dbReference>
<feature type="active site" description="Proton acceptor" evidence="3 4">
    <location>
        <position position="121"/>
    </location>
</feature>
<evidence type="ECO:0000256" key="3">
    <source>
        <dbReference type="HAMAP-Rule" id="MF_01121"/>
    </source>
</evidence>
<dbReference type="GO" id="GO:0008270">
    <property type="term" value="F:zinc ion binding"/>
    <property type="evidence" value="ECO:0007669"/>
    <property type="project" value="UniProtKB-UniRule"/>
</dbReference>
<dbReference type="InterPro" id="IPR027546">
    <property type="entry name" value="Sirtuin_class_III"/>
</dbReference>
<comment type="subcellular location">
    <subcellularLocation>
        <location evidence="3">Cytoplasm</location>
    </subcellularLocation>
</comment>
<dbReference type="EC" id="2.3.1.286" evidence="3"/>
<organism evidence="6 7">
    <name type="scientific">candidate division KSB3 bacterium</name>
    <dbReference type="NCBI Taxonomy" id="2044937"/>
    <lineage>
        <taxon>Bacteria</taxon>
        <taxon>candidate division KSB3</taxon>
    </lineage>
</organism>
<protein>
    <recommendedName>
        <fullName evidence="3">NAD-dependent protein deacylase</fullName>
        <ecNumber evidence="3">2.3.1.286</ecNumber>
    </recommendedName>
    <alternativeName>
        <fullName evidence="3">Regulatory protein SIR2 homolog</fullName>
    </alternativeName>
</protein>
<proteinExistence type="inferred from homology"/>
<evidence type="ECO:0000313" key="6">
    <source>
        <dbReference type="EMBL" id="PIE34583.1"/>
    </source>
</evidence>
<dbReference type="InterPro" id="IPR050134">
    <property type="entry name" value="NAD-dep_sirtuin_deacylases"/>
</dbReference>
<comment type="caution">
    <text evidence="3">Lacks conserved residue(s) required for the propagation of feature annotation.</text>
</comment>
<feature type="binding site" evidence="3">
    <location>
        <position position="234"/>
    </location>
    <ligand>
        <name>NAD(+)</name>
        <dbReference type="ChEBI" id="CHEBI:57540"/>
    </ligand>
</feature>
<dbReference type="HAMAP" id="MF_01121">
    <property type="entry name" value="Sirtuin_ClassIII"/>
    <property type="match status" value="1"/>
</dbReference>
<evidence type="ECO:0000256" key="2">
    <source>
        <dbReference type="ARBA" id="ARBA00023027"/>
    </source>
</evidence>
<dbReference type="Gene3D" id="3.30.1600.10">
    <property type="entry name" value="SIR2/SIRT2 'Small Domain"/>
    <property type="match status" value="1"/>
</dbReference>
<dbReference type="NCBIfam" id="NF001753">
    <property type="entry name" value="PRK00481.1-3"/>
    <property type="match status" value="1"/>
</dbReference>
<dbReference type="PROSITE" id="PS50305">
    <property type="entry name" value="SIRTUIN"/>
    <property type="match status" value="1"/>
</dbReference>
<evidence type="ECO:0000256" key="4">
    <source>
        <dbReference type="PROSITE-ProRule" id="PRU00236"/>
    </source>
</evidence>
<dbReference type="GO" id="GO:0036055">
    <property type="term" value="F:protein-succinyllysine desuccinylase activity"/>
    <property type="evidence" value="ECO:0007669"/>
    <property type="project" value="UniProtKB-UniRule"/>
</dbReference>
<dbReference type="AlphaFoldDB" id="A0A2G6KFY8"/>
<keyword evidence="1" id="KW-0808">Transferase</keyword>
<feature type="binding site" evidence="3 4">
    <location>
        <position position="150"/>
    </location>
    <ligand>
        <name>Zn(2+)</name>
        <dbReference type="ChEBI" id="CHEBI:29105"/>
    </ligand>
</feature>
<reference evidence="6 7" key="1">
    <citation type="submission" date="2017-10" db="EMBL/GenBank/DDBJ databases">
        <title>Novel microbial diversity and functional potential in the marine mammal oral microbiome.</title>
        <authorList>
            <person name="Dudek N.K."/>
            <person name="Sun C.L."/>
            <person name="Burstein D."/>
            <person name="Kantor R.S."/>
            <person name="Aliaga Goltsman D.S."/>
            <person name="Bik E.M."/>
            <person name="Thomas B.C."/>
            <person name="Banfield J.F."/>
            <person name="Relman D.A."/>
        </authorList>
    </citation>
    <scope>NUCLEOTIDE SEQUENCE [LARGE SCALE GENOMIC DNA]</scope>
    <source>
        <strain evidence="6">DOLJORAL78_47_16</strain>
    </source>
</reference>
<feature type="binding site" evidence="3 4">
    <location>
        <position position="129"/>
    </location>
    <ligand>
        <name>Zn(2+)</name>
        <dbReference type="ChEBI" id="CHEBI:29105"/>
    </ligand>
</feature>
<sequence>MVSLTHIFPAIQSLQQARAVAVITGAGISVESGIPTFRGPDGTWSHFNLEDLATPEGFESDPKLVWEWYTWRRNRYKHARPNPAHYTLVEMERHYSEFLLITQNVDTLHTQAGSQKLFELHGNIAKARCTRCDKVFDNPHITLPENLVRCPRCDSLARPHIVWFGEAYEPWMLDRIGEFLAKTDVVIVVGTSGTVSTPVYLTLHAIRHGAYSIDVNPNESEVSRHVHCHLPAKAGIVLPDLWDKVKGG</sequence>
<feature type="binding site" evidence="3">
    <location>
        <position position="72"/>
    </location>
    <ligand>
        <name>substrate</name>
    </ligand>
</feature>
<dbReference type="PANTHER" id="PTHR11085">
    <property type="entry name" value="NAD-DEPENDENT PROTEIN DEACYLASE SIRTUIN-5, MITOCHONDRIAL-RELATED"/>
    <property type="match status" value="1"/>
</dbReference>
<dbReference type="Pfam" id="PF02146">
    <property type="entry name" value="SIR2"/>
    <property type="match status" value="1"/>
</dbReference>
<feature type="binding site" evidence="3">
    <location>
        <begin position="190"/>
        <end position="192"/>
    </location>
    <ligand>
        <name>NAD(+)</name>
        <dbReference type="ChEBI" id="CHEBI:57540"/>
    </ligand>
</feature>